<dbReference type="Proteomes" id="UP000275078">
    <property type="component" value="Unassembled WGS sequence"/>
</dbReference>
<gene>
    <name evidence="1" type="ORF">BJ508DRAFT_187827</name>
</gene>
<protein>
    <submittedName>
        <fullName evidence="1">Uncharacterized protein</fullName>
    </submittedName>
</protein>
<evidence type="ECO:0000313" key="1">
    <source>
        <dbReference type="EMBL" id="RPA71761.1"/>
    </source>
</evidence>
<dbReference type="AlphaFoldDB" id="A0A3N4HHH5"/>
<proteinExistence type="predicted"/>
<feature type="non-terminal residue" evidence="1">
    <location>
        <position position="62"/>
    </location>
</feature>
<evidence type="ECO:0000313" key="2">
    <source>
        <dbReference type="Proteomes" id="UP000275078"/>
    </source>
</evidence>
<organism evidence="1 2">
    <name type="scientific">Ascobolus immersus RN42</name>
    <dbReference type="NCBI Taxonomy" id="1160509"/>
    <lineage>
        <taxon>Eukaryota</taxon>
        <taxon>Fungi</taxon>
        <taxon>Dikarya</taxon>
        <taxon>Ascomycota</taxon>
        <taxon>Pezizomycotina</taxon>
        <taxon>Pezizomycetes</taxon>
        <taxon>Pezizales</taxon>
        <taxon>Ascobolaceae</taxon>
        <taxon>Ascobolus</taxon>
    </lineage>
</organism>
<sequence length="62" mass="6827">MCIRITERYAVCSCIYYIHGVDQCQAVGQAGHKIDERDVLVGHSCEAHSDSQTQTDGGYSYG</sequence>
<keyword evidence="2" id="KW-1185">Reference proteome</keyword>
<dbReference type="EMBL" id="ML119901">
    <property type="protein sequence ID" value="RPA71761.1"/>
    <property type="molecule type" value="Genomic_DNA"/>
</dbReference>
<accession>A0A3N4HHH5</accession>
<name>A0A3N4HHH5_ASCIM</name>
<reference evidence="1 2" key="1">
    <citation type="journal article" date="2018" name="Nat. Ecol. Evol.">
        <title>Pezizomycetes genomes reveal the molecular basis of ectomycorrhizal truffle lifestyle.</title>
        <authorList>
            <person name="Murat C."/>
            <person name="Payen T."/>
            <person name="Noel B."/>
            <person name="Kuo A."/>
            <person name="Morin E."/>
            <person name="Chen J."/>
            <person name="Kohler A."/>
            <person name="Krizsan K."/>
            <person name="Balestrini R."/>
            <person name="Da Silva C."/>
            <person name="Montanini B."/>
            <person name="Hainaut M."/>
            <person name="Levati E."/>
            <person name="Barry K.W."/>
            <person name="Belfiori B."/>
            <person name="Cichocki N."/>
            <person name="Clum A."/>
            <person name="Dockter R.B."/>
            <person name="Fauchery L."/>
            <person name="Guy J."/>
            <person name="Iotti M."/>
            <person name="Le Tacon F."/>
            <person name="Lindquist E.A."/>
            <person name="Lipzen A."/>
            <person name="Malagnac F."/>
            <person name="Mello A."/>
            <person name="Molinier V."/>
            <person name="Miyauchi S."/>
            <person name="Poulain J."/>
            <person name="Riccioni C."/>
            <person name="Rubini A."/>
            <person name="Sitrit Y."/>
            <person name="Splivallo R."/>
            <person name="Traeger S."/>
            <person name="Wang M."/>
            <person name="Zifcakova L."/>
            <person name="Wipf D."/>
            <person name="Zambonelli A."/>
            <person name="Paolocci F."/>
            <person name="Nowrousian M."/>
            <person name="Ottonello S."/>
            <person name="Baldrian P."/>
            <person name="Spatafora J.W."/>
            <person name="Henrissat B."/>
            <person name="Nagy L.G."/>
            <person name="Aury J.M."/>
            <person name="Wincker P."/>
            <person name="Grigoriev I.V."/>
            <person name="Bonfante P."/>
            <person name="Martin F.M."/>
        </authorList>
    </citation>
    <scope>NUCLEOTIDE SEQUENCE [LARGE SCALE GENOMIC DNA]</scope>
    <source>
        <strain evidence="1 2">RN42</strain>
    </source>
</reference>
<dbReference type="OrthoDB" id="5355526at2759"/>